<proteinExistence type="predicted"/>
<evidence type="ECO:0000256" key="1">
    <source>
        <dbReference type="SAM" id="MobiDB-lite"/>
    </source>
</evidence>
<comment type="caution">
    <text evidence="3">The sequence shown here is derived from an EMBL/GenBank/DDBJ whole genome shotgun (WGS) entry which is preliminary data.</text>
</comment>
<dbReference type="Proteomes" id="UP000824219">
    <property type="component" value="Linkage Group LG21"/>
</dbReference>
<keyword evidence="2" id="KW-0812">Transmembrane</keyword>
<feature type="region of interest" description="Disordered" evidence="1">
    <location>
        <begin position="1"/>
        <end position="28"/>
    </location>
</feature>
<evidence type="ECO:0000256" key="2">
    <source>
        <dbReference type="SAM" id="Phobius"/>
    </source>
</evidence>
<dbReference type="AlphaFoldDB" id="A0A9D3ND40"/>
<reference evidence="3 4" key="1">
    <citation type="submission" date="2021-06" db="EMBL/GenBank/DDBJ databases">
        <title>Chromosome-level genome assembly of the red-tail catfish (Hemibagrus wyckioides).</title>
        <authorList>
            <person name="Shao F."/>
        </authorList>
    </citation>
    <scope>NUCLEOTIDE SEQUENCE [LARGE SCALE GENOMIC DNA]</scope>
    <source>
        <strain evidence="3">EC202008001</strain>
        <tissue evidence="3">Blood</tissue>
    </source>
</reference>
<protein>
    <submittedName>
        <fullName evidence="3">Uncharacterized protein</fullName>
    </submittedName>
</protein>
<sequence length="112" mass="12491">MGETCEGNGEIDSGRNRNGSLSCRKRGERKKWAELPPARGGWRRSGGAPGTHRAVKPDAAVFNWTLFLPCFLLLVTYHGLTERREVCGLCLSLSELCFVLCSDTFSICRRRT</sequence>
<keyword evidence="2" id="KW-0472">Membrane</keyword>
<organism evidence="3 4">
    <name type="scientific">Hemibagrus wyckioides</name>
    <dbReference type="NCBI Taxonomy" id="337641"/>
    <lineage>
        <taxon>Eukaryota</taxon>
        <taxon>Metazoa</taxon>
        <taxon>Chordata</taxon>
        <taxon>Craniata</taxon>
        <taxon>Vertebrata</taxon>
        <taxon>Euteleostomi</taxon>
        <taxon>Actinopterygii</taxon>
        <taxon>Neopterygii</taxon>
        <taxon>Teleostei</taxon>
        <taxon>Ostariophysi</taxon>
        <taxon>Siluriformes</taxon>
        <taxon>Bagridae</taxon>
        <taxon>Hemibagrus</taxon>
    </lineage>
</organism>
<dbReference type="EMBL" id="JAHKSW010000021">
    <property type="protein sequence ID" value="KAG7319289.1"/>
    <property type="molecule type" value="Genomic_DNA"/>
</dbReference>
<evidence type="ECO:0000313" key="4">
    <source>
        <dbReference type="Proteomes" id="UP000824219"/>
    </source>
</evidence>
<accession>A0A9D3ND40</accession>
<evidence type="ECO:0000313" key="3">
    <source>
        <dbReference type="EMBL" id="KAG7319289.1"/>
    </source>
</evidence>
<keyword evidence="4" id="KW-1185">Reference proteome</keyword>
<gene>
    <name evidence="3" type="ORF">KOW79_017763</name>
</gene>
<feature type="transmembrane region" description="Helical" evidence="2">
    <location>
        <begin position="61"/>
        <end position="80"/>
    </location>
</feature>
<keyword evidence="2" id="KW-1133">Transmembrane helix</keyword>
<name>A0A9D3ND40_9TELE</name>